<dbReference type="STRING" id="3775.A0A1Q3D2A3"/>
<proteinExistence type="predicted"/>
<gene>
    <name evidence="4" type="ORF">CFOL_v3_30038</name>
</gene>
<dbReference type="OrthoDB" id="1053009at2759"/>
<evidence type="ECO:0000259" key="3">
    <source>
        <dbReference type="PROSITE" id="PS51334"/>
    </source>
</evidence>
<dbReference type="Proteomes" id="UP000187406">
    <property type="component" value="Unassembled WGS sequence"/>
</dbReference>
<dbReference type="PROSITE" id="PS51334">
    <property type="entry name" value="PRONE"/>
    <property type="match status" value="1"/>
</dbReference>
<organism evidence="4 5">
    <name type="scientific">Cephalotus follicularis</name>
    <name type="common">Albany pitcher plant</name>
    <dbReference type="NCBI Taxonomy" id="3775"/>
    <lineage>
        <taxon>Eukaryota</taxon>
        <taxon>Viridiplantae</taxon>
        <taxon>Streptophyta</taxon>
        <taxon>Embryophyta</taxon>
        <taxon>Tracheophyta</taxon>
        <taxon>Spermatophyta</taxon>
        <taxon>Magnoliopsida</taxon>
        <taxon>eudicotyledons</taxon>
        <taxon>Gunneridae</taxon>
        <taxon>Pentapetalae</taxon>
        <taxon>rosids</taxon>
        <taxon>fabids</taxon>
        <taxon>Oxalidales</taxon>
        <taxon>Cephalotaceae</taxon>
        <taxon>Cephalotus</taxon>
    </lineage>
</organism>
<evidence type="ECO:0000256" key="2">
    <source>
        <dbReference type="PROSITE-ProRule" id="PRU00663"/>
    </source>
</evidence>
<dbReference type="PANTHER" id="PTHR33101">
    <property type="entry name" value="ROP GUANINE NUCLEOTIDE EXCHANGE FACTOR 1"/>
    <property type="match status" value="1"/>
</dbReference>
<sequence length="622" mass="68334">PLLTSTVLLPPPLSLKNTNKKKTKNLSLQRESTNTTTIISVFIIIITVRSIFLPLIMGSVSSDDDDDRCGGSYSLSADVSESESCSSFSCGRFGGGGGGGGGGASSSMTSSPTRLVTGNFGFQIPAPVWDDNKPEKRDTDLSEIDMMKERFAKLLLGEDMSGGGKGVCTALAISNAITNLSATVFGELWRLEPLAPQKRSMWQREMECLLCVSDSIVELVPSIQQFPGGGTYEVMATRPRSDLYMNLPALKKLDAMLICMLDGFRDTEFWYVDRGIIVGDSQDCDVYSSDVCGGRPSIRQEEKWWLPYPKVPPTGLSEDARKKLQQCRDCTNQILKAAMAINSSVLAEMEIPTAYMETLPKSGKVCLGDTIYRCITSDQFSPDCLLDCLDLSSEHQTLEITNRIEAAVHVWKQKDQKKRKNHKKVKHSSWGGKVKGLVADAEKNHFLAQRAETLLQNLRLRFPGLPQTALDMNKIQYNKDVGQSILESYSRVMESLAFNIMARIDDVLYVDDAINRCAAAESVSLFSRGGLSGHPIQKKMAPSPFSIQHTPFASPFATPTFCSSTPMGGSPGREPVSLKINGLKEALDWKSEISFPADFEKMWSYAGNLGSRRLSGDAPERD</sequence>
<dbReference type="InParanoid" id="A0A1Q3D2A3"/>
<dbReference type="FunCoup" id="A0A1Q3D2A3">
    <property type="interactions" value="1692"/>
</dbReference>
<evidence type="ECO:0000256" key="1">
    <source>
        <dbReference type="ARBA" id="ARBA00022658"/>
    </source>
</evidence>
<dbReference type="FunFam" id="1.20.58.2010:FF:000001">
    <property type="entry name" value="Rop guanine nucleotide exchange factor 14"/>
    <property type="match status" value="1"/>
</dbReference>
<evidence type="ECO:0000313" key="5">
    <source>
        <dbReference type="Proteomes" id="UP000187406"/>
    </source>
</evidence>
<comment type="caution">
    <text evidence="4">The sequence shown here is derived from an EMBL/GenBank/DDBJ whole genome shotgun (WGS) entry which is preliminary data.</text>
</comment>
<feature type="domain" description="PRONE" evidence="3">
    <location>
        <begin position="134"/>
        <end position="521"/>
    </location>
</feature>
<dbReference type="AlphaFoldDB" id="A0A1Q3D2A3"/>
<keyword evidence="5" id="KW-1185">Reference proteome</keyword>
<feature type="non-terminal residue" evidence="4">
    <location>
        <position position="1"/>
    </location>
</feature>
<keyword evidence="1 2" id="KW-0344">Guanine-nucleotide releasing factor</keyword>
<dbReference type="PANTHER" id="PTHR33101:SF6">
    <property type="entry name" value="ROP GUANINE NUCLEOTIDE EXCHANGE FACTOR 1"/>
    <property type="match status" value="1"/>
</dbReference>
<dbReference type="InterPro" id="IPR005512">
    <property type="entry name" value="PRONE_dom"/>
</dbReference>
<dbReference type="GO" id="GO:0005886">
    <property type="term" value="C:plasma membrane"/>
    <property type="evidence" value="ECO:0007669"/>
    <property type="project" value="UniProtKB-ARBA"/>
</dbReference>
<dbReference type="FunFam" id="1.20.58.2010:FF:000004">
    <property type="entry name" value="Rop guanine nucleotide exchange factor 1"/>
    <property type="match status" value="1"/>
</dbReference>
<dbReference type="EMBL" id="BDDD01003968">
    <property type="protein sequence ID" value="GAV86609.1"/>
    <property type="molecule type" value="Genomic_DNA"/>
</dbReference>
<dbReference type="Pfam" id="PF03759">
    <property type="entry name" value="PRONE"/>
    <property type="match status" value="1"/>
</dbReference>
<dbReference type="InterPro" id="IPR038937">
    <property type="entry name" value="RopGEF"/>
</dbReference>
<dbReference type="GO" id="GO:0005085">
    <property type="term" value="F:guanyl-nucleotide exchange factor activity"/>
    <property type="evidence" value="ECO:0007669"/>
    <property type="project" value="UniProtKB-UniRule"/>
</dbReference>
<accession>A0A1Q3D2A3</accession>
<evidence type="ECO:0000313" key="4">
    <source>
        <dbReference type="EMBL" id="GAV86609.1"/>
    </source>
</evidence>
<protein>
    <submittedName>
        <fullName evidence="4">PRONE domain-containing protein</fullName>
    </submittedName>
</protein>
<reference evidence="5" key="1">
    <citation type="submission" date="2016-04" db="EMBL/GenBank/DDBJ databases">
        <title>Cephalotus genome sequencing.</title>
        <authorList>
            <person name="Fukushima K."/>
            <person name="Hasebe M."/>
            <person name="Fang X."/>
        </authorList>
    </citation>
    <scope>NUCLEOTIDE SEQUENCE [LARGE SCALE GENOMIC DNA]</scope>
    <source>
        <strain evidence="5">cv. St1</strain>
    </source>
</reference>
<dbReference type="Gene3D" id="1.20.58.2010">
    <property type="entry name" value="PRONE domain, subdomain 1"/>
    <property type="match status" value="2"/>
</dbReference>
<name>A0A1Q3D2A3_CEPFO</name>